<dbReference type="SMART" id="SM00034">
    <property type="entry name" value="CLECT"/>
    <property type="match status" value="1"/>
</dbReference>
<feature type="coiled-coil region" evidence="3">
    <location>
        <begin position="76"/>
        <end position="138"/>
    </location>
</feature>
<feature type="domain" description="C-type lectin" evidence="5">
    <location>
        <begin position="153"/>
        <end position="269"/>
    </location>
</feature>
<dbReference type="PROSITE" id="PS50041">
    <property type="entry name" value="C_TYPE_LECTIN_2"/>
    <property type="match status" value="1"/>
</dbReference>
<reference evidence="7" key="2">
    <citation type="submission" date="2019-02" db="EMBL/GenBank/DDBJ databases">
        <title>Opniocepnalus argus Var Kimnra genome.</title>
        <authorList>
            <person name="Zhou C."/>
            <person name="Xiao S."/>
        </authorList>
    </citation>
    <scope>NUCLEOTIDE SEQUENCE [LARGE SCALE GENOMIC DNA]</scope>
</reference>
<dbReference type="InterPro" id="IPR016187">
    <property type="entry name" value="CTDL_fold"/>
</dbReference>
<dbReference type="PROSITE" id="PS00615">
    <property type="entry name" value="C_TYPE_LECTIN_1"/>
    <property type="match status" value="1"/>
</dbReference>
<proteinExistence type="predicted"/>
<evidence type="ECO:0000256" key="2">
    <source>
        <dbReference type="ARBA" id="ARBA00023157"/>
    </source>
</evidence>
<sequence>MEMANFHDASARSRGLKTCTGKDGKGMKGQIFHRWVAVSFCLLCILQAALNITLRLALSVGSNCKNLSDVKEEWKRINTTLQLNSFTKELDNLQKQLNFNASQKTVLAKERDELKRKLDDFTSQKTVLAKERDELKRKLDDFIHYSQKGWVYFSGSFYYVSSTQKTWTESRDDCLEQNADLMIINSKEEQNFSRQFQKVMWLGLSDRETEGVWKWVDGTVLTERFSFWSSGEPNNYNGRNEDCGMIWYYNTEDSWNDGVCENENFWICEKKMAL</sequence>
<organism evidence="6 7">
    <name type="scientific">Channa argus</name>
    <name type="common">Northern snakehead</name>
    <name type="synonym">Ophicephalus argus</name>
    <dbReference type="NCBI Taxonomy" id="215402"/>
    <lineage>
        <taxon>Eukaryota</taxon>
        <taxon>Metazoa</taxon>
        <taxon>Chordata</taxon>
        <taxon>Craniata</taxon>
        <taxon>Vertebrata</taxon>
        <taxon>Euteleostomi</taxon>
        <taxon>Actinopterygii</taxon>
        <taxon>Neopterygii</taxon>
        <taxon>Teleostei</taxon>
        <taxon>Neoteleostei</taxon>
        <taxon>Acanthomorphata</taxon>
        <taxon>Anabantaria</taxon>
        <taxon>Anabantiformes</taxon>
        <taxon>Channoidei</taxon>
        <taxon>Channidae</taxon>
        <taxon>Channa</taxon>
    </lineage>
</organism>
<feature type="transmembrane region" description="Helical" evidence="4">
    <location>
        <begin position="35"/>
        <end position="58"/>
    </location>
</feature>
<accession>A0A6G1PB59</accession>
<keyword evidence="4" id="KW-0472">Membrane</keyword>
<name>A0A6G1PB59_CHAAH</name>
<keyword evidence="7" id="KW-1185">Reference proteome</keyword>
<keyword evidence="1 6" id="KW-0430">Lectin</keyword>
<dbReference type="GO" id="GO:0030246">
    <property type="term" value="F:carbohydrate binding"/>
    <property type="evidence" value="ECO:0007669"/>
    <property type="project" value="UniProtKB-KW"/>
</dbReference>
<dbReference type="EMBL" id="CM015714">
    <property type="protein sequence ID" value="KAF3687472.1"/>
    <property type="molecule type" value="Genomic_DNA"/>
</dbReference>
<dbReference type="InterPro" id="IPR050111">
    <property type="entry name" value="C-type_lectin/snaclec_domain"/>
</dbReference>
<dbReference type="PANTHER" id="PTHR22803">
    <property type="entry name" value="MANNOSE, PHOSPHOLIPASE, LECTIN RECEPTOR RELATED"/>
    <property type="match status" value="1"/>
</dbReference>
<evidence type="ECO:0000256" key="4">
    <source>
        <dbReference type="SAM" id="Phobius"/>
    </source>
</evidence>
<dbReference type="InterPro" id="IPR001304">
    <property type="entry name" value="C-type_lectin-like"/>
</dbReference>
<keyword evidence="4" id="KW-0812">Transmembrane</keyword>
<dbReference type="SUPFAM" id="SSF56436">
    <property type="entry name" value="C-type lectin-like"/>
    <property type="match status" value="1"/>
</dbReference>
<keyword evidence="4" id="KW-1133">Transmembrane helix</keyword>
<dbReference type="CDD" id="cd03590">
    <property type="entry name" value="CLECT_DC-SIGN_like"/>
    <property type="match status" value="1"/>
</dbReference>
<dbReference type="InterPro" id="IPR033989">
    <property type="entry name" value="CD209-like_CTLD"/>
</dbReference>
<protein>
    <submittedName>
        <fullName evidence="6">C-type lectin domain family 4 member M CD209 antigen-like protein 1</fullName>
    </submittedName>
</protein>
<dbReference type="Proteomes" id="UP000503349">
    <property type="component" value="Chromosome 3"/>
</dbReference>
<dbReference type="Gene3D" id="3.10.100.10">
    <property type="entry name" value="Mannose-Binding Protein A, subunit A"/>
    <property type="match status" value="1"/>
</dbReference>
<dbReference type="AlphaFoldDB" id="A0A6G1PB59"/>
<evidence type="ECO:0000259" key="5">
    <source>
        <dbReference type="PROSITE" id="PS50041"/>
    </source>
</evidence>
<dbReference type="Pfam" id="PF00059">
    <property type="entry name" value="Lectin_C"/>
    <property type="match status" value="1"/>
</dbReference>
<keyword evidence="2" id="KW-1015">Disulfide bond</keyword>
<evidence type="ECO:0000256" key="3">
    <source>
        <dbReference type="SAM" id="Coils"/>
    </source>
</evidence>
<evidence type="ECO:0000313" key="6">
    <source>
        <dbReference type="EMBL" id="KAF3687472.1"/>
    </source>
</evidence>
<dbReference type="InterPro" id="IPR016186">
    <property type="entry name" value="C-type_lectin-like/link_sf"/>
</dbReference>
<keyword evidence="3" id="KW-0175">Coiled coil</keyword>
<evidence type="ECO:0000256" key="1">
    <source>
        <dbReference type="ARBA" id="ARBA00022734"/>
    </source>
</evidence>
<reference evidence="6 7" key="1">
    <citation type="submission" date="2019-02" db="EMBL/GenBank/DDBJ databases">
        <title>Opniocepnalus argus genome.</title>
        <authorList>
            <person name="Zhou C."/>
            <person name="Xiao S."/>
        </authorList>
    </citation>
    <scope>NUCLEOTIDE SEQUENCE [LARGE SCALE GENOMIC DNA]</scope>
    <source>
        <strain evidence="6">OARG1902GOOAL</strain>
        <tissue evidence="6">Muscle</tissue>
    </source>
</reference>
<evidence type="ECO:0000313" key="7">
    <source>
        <dbReference type="Proteomes" id="UP000503349"/>
    </source>
</evidence>
<gene>
    <name evidence="6" type="ORF">EXN66_Car003144</name>
</gene>
<dbReference type="InterPro" id="IPR018378">
    <property type="entry name" value="C-type_lectin_CS"/>
</dbReference>